<dbReference type="Proteomes" id="UP000054937">
    <property type="component" value="Unassembled WGS sequence"/>
</dbReference>
<proteinExistence type="predicted"/>
<keyword evidence="1" id="KW-0812">Transmembrane</keyword>
<dbReference type="EMBL" id="LDAU01000052">
    <property type="protein sequence ID" value="KRX09338.1"/>
    <property type="molecule type" value="Genomic_DNA"/>
</dbReference>
<reference evidence="2 3" key="1">
    <citation type="journal article" date="2015" name="Sci. Rep.">
        <title>Genome of the facultative scuticociliatosis pathogen Pseudocohnilembus persalinus provides insight into its virulence through horizontal gene transfer.</title>
        <authorList>
            <person name="Xiong J."/>
            <person name="Wang G."/>
            <person name="Cheng J."/>
            <person name="Tian M."/>
            <person name="Pan X."/>
            <person name="Warren A."/>
            <person name="Jiang C."/>
            <person name="Yuan D."/>
            <person name="Miao W."/>
        </authorList>
    </citation>
    <scope>NUCLEOTIDE SEQUENCE [LARGE SCALE GENOMIC DNA]</scope>
    <source>
        <strain evidence="2">36N120E</strain>
    </source>
</reference>
<keyword evidence="1" id="KW-0472">Membrane</keyword>
<protein>
    <submittedName>
        <fullName evidence="2">Uncharacterized protein</fullName>
    </submittedName>
</protein>
<evidence type="ECO:0000313" key="2">
    <source>
        <dbReference type="EMBL" id="KRX09338.1"/>
    </source>
</evidence>
<dbReference type="AlphaFoldDB" id="A0A0V0R4L5"/>
<keyword evidence="1" id="KW-1133">Transmembrane helix</keyword>
<organism evidence="2 3">
    <name type="scientific">Pseudocohnilembus persalinus</name>
    <name type="common">Ciliate</name>
    <dbReference type="NCBI Taxonomy" id="266149"/>
    <lineage>
        <taxon>Eukaryota</taxon>
        <taxon>Sar</taxon>
        <taxon>Alveolata</taxon>
        <taxon>Ciliophora</taxon>
        <taxon>Intramacronucleata</taxon>
        <taxon>Oligohymenophorea</taxon>
        <taxon>Scuticociliatia</taxon>
        <taxon>Philasterida</taxon>
        <taxon>Pseudocohnilembidae</taxon>
        <taxon>Pseudocohnilembus</taxon>
    </lineage>
</organism>
<evidence type="ECO:0000313" key="3">
    <source>
        <dbReference type="Proteomes" id="UP000054937"/>
    </source>
</evidence>
<comment type="caution">
    <text evidence="2">The sequence shown here is derived from an EMBL/GenBank/DDBJ whole genome shotgun (WGS) entry which is preliminary data.</text>
</comment>
<feature type="transmembrane region" description="Helical" evidence="1">
    <location>
        <begin position="29"/>
        <end position="50"/>
    </location>
</feature>
<dbReference type="InParanoid" id="A0A0V0R4L5"/>
<name>A0A0V0R4L5_PSEPJ</name>
<gene>
    <name evidence="2" type="ORF">PPERSA_09222</name>
</gene>
<accession>A0A0V0R4L5</accession>
<keyword evidence="3" id="KW-1185">Reference proteome</keyword>
<sequence>MCAAKRGKRNWERTFVEIPRNRGRKNEPVFILIQLVYFYFFDFGGAGSVYQAGNSYWSCFRAERGPVFFFVFSYCFVFAEEKGGEGSENAGFYQGFYFGEFFYG</sequence>
<evidence type="ECO:0000256" key="1">
    <source>
        <dbReference type="SAM" id="Phobius"/>
    </source>
</evidence>